<evidence type="ECO:0000256" key="1">
    <source>
        <dbReference type="SAM" id="Phobius"/>
    </source>
</evidence>
<dbReference type="AlphaFoldDB" id="A0AB39X9D5"/>
<evidence type="ECO:0008006" key="3">
    <source>
        <dbReference type="Google" id="ProtNLM"/>
    </source>
</evidence>
<organism evidence="2">
    <name type="scientific">Pseudidiomarina sp. PP-1MA</name>
    <dbReference type="NCBI Taxonomy" id="3237706"/>
    <lineage>
        <taxon>Bacteria</taxon>
        <taxon>Pseudomonadati</taxon>
        <taxon>Pseudomonadota</taxon>
        <taxon>Gammaproteobacteria</taxon>
        <taxon>Alteromonadales</taxon>
        <taxon>Idiomarinaceae</taxon>
        <taxon>Pseudidiomarina</taxon>
    </lineage>
</organism>
<name>A0AB39X9D5_9GAMM</name>
<evidence type="ECO:0000313" key="2">
    <source>
        <dbReference type="EMBL" id="XDV10659.1"/>
    </source>
</evidence>
<accession>A0AB39X9D5</accession>
<reference evidence="2" key="1">
    <citation type="submission" date="2024-07" db="EMBL/GenBank/DDBJ databases">
        <title>Whole genome sequence of bacterial strains from algal surface.</title>
        <authorList>
            <person name="Kumar P."/>
        </authorList>
    </citation>
    <scope>NUCLEOTIDE SEQUENCE</scope>
    <source>
        <strain evidence="2">PP-1MA</strain>
    </source>
</reference>
<protein>
    <recommendedName>
        <fullName evidence="3">PEP-CTERM protein-sorting domain-containing protein</fullName>
    </recommendedName>
</protein>
<feature type="transmembrane region" description="Helical" evidence="1">
    <location>
        <begin position="6"/>
        <end position="27"/>
    </location>
</feature>
<sequence>MSIVQIISLVILIGGIAAFYALGIWGIKRIKARSQKSKQITE</sequence>
<dbReference type="EMBL" id="CP165718">
    <property type="protein sequence ID" value="XDV10659.1"/>
    <property type="molecule type" value="Genomic_DNA"/>
</dbReference>
<keyword evidence="1" id="KW-0472">Membrane</keyword>
<keyword evidence="1" id="KW-0812">Transmembrane</keyword>
<keyword evidence="1" id="KW-1133">Transmembrane helix</keyword>
<proteinExistence type="predicted"/>
<dbReference type="RefSeq" id="WP_276567244.1">
    <property type="nucleotide sequence ID" value="NZ_CP165718.1"/>
</dbReference>
<gene>
    <name evidence="2" type="ORF">AB8S08_05635</name>
</gene>